<evidence type="ECO:0000256" key="1">
    <source>
        <dbReference type="SAM" id="MobiDB-lite"/>
    </source>
</evidence>
<dbReference type="AlphaFoldDB" id="A0AA88LJZ2"/>
<accession>A0AA88LJZ2</accession>
<organism evidence="2 3">
    <name type="scientific">Artemia franciscana</name>
    <name type="common">Brine shrimp</name>
    <name type="synonym">Artemia sanfranciscana</name>
    <dbReference type="NCBI Taxonomy" id="6661"/>
    <lineage>
        <taxon>Eukaryota</taxon>
        <taxon>Metazoa</taxon>
        <taxon>Ecdysozoa</taxon>
        <taxon>Arthropoda</taxon>
        <taxon>Crustacea</taxon>
        <taxon>Branchiopoda</taxon>
        <taxon>Anostraca</taxon>
        <taxon>Artemiidae</taxon>
        <taxon>Artemia</taxon>
    </lineage>
</organism>
<evidence type="ECO:0000313" key="2">
    <source>
        <dbReference type="EMBL" id="KAK2726596.1"/>
    </source>
</evidence>
<reference evidence="2" key="1">
    <citation type="submission" date="2023-07" db="EMBL/GenBank/DDBJ databases">
        <title>Chromosome-level genome assembly of Artemia franciscana.</title>
        <authorList>
            <person name="Jo E."/>
        </authorList>
    </citation>
    <scope>NUCLEOTIDE SEQUENCE</scope>
    <source>
        <tissue evidence="2">Whole body</tissue>
    </source>
</reference>
<name>A0AA88LJZ2_ARTSF</name>
<sequence length="87" mass="9433">SCVSTFIEDDKKSPSPFPEQLPIGIRHEEETHILPQGLLSPETRRSSPIHLGPIQRPSESKSLPPDPGLVSEPAVTISSVPSLTDIQ</sequence>
<evidence type="ECO:0000313" key="3">
    <source>
        <dbReference type="Proteomes" id="UP001187531"/>
    </source>
</evidence>
<feature type="region of interest" description="Disordered" evidence="1">
    <location>
        <begin position="34"/>
        <end position="87"/>
    </location>
</feature>
<keyword evidence="3" id="KW-1185">Reference proteome</keyword>
<gene>
    <name evidence="2" type="ORF">QYM36_007441</name>
</gene>
<feature type="non-terminal residue" evidence="2">
    <location>
        <position position="1"/>
    </location>
</feature>
<dbReference type="EMBL" id="JAVRJZ010000001">
    <property type="protein sequence ID" value="KAK2726596.1"/>
    <property type="molecule type" value="Genomic_DNA"/>
</dbReference>
<comment type="caution">
    <text evidence="2">The sequence shown here is derived from an EMBL/GenBank/DDBJ whole genome shotgun (WGS) entry which is preliminary data.</text>
</comment>
<feature type="non-terminal residue" evidence="2">
    <location>
        <position position="87"/>
    </location>
</feature>
<feature type="compositionally biased region" description="Polar residues" evidence="1">
    <location>
        <begin position="76"/>
        <end position="87"/>
    </location>
</feature>
<dbReference type="Proteomes" id="UP001187531">
    <property type="component" value="Unassembled WGS sequence"/>
</dbReference>
<protein>
    <submittedName>
        <fullName evidence="2">Uncharacterized protein</fullName>
    </submittedName>
</protein>
<proteinExistence type="predicted"/>